<feature type="region of interest" description="Disordered" evidence="1">
    <location>
        <begin position="1"/>
        <end position="145"/>
    </location>
</feature>
<feature type="compositionally biased region" description="Basic and acidic residues" evidence="1">
    <location>
        <begin position="87"/>
        <end position="98"/>
    </location>
</feature>
<organism evidence="2">
    <name type="scientific">Clastoptera arizonana</name>
    <name type="common">Arizona spittle bug</name>
    <dbReference type="NCBI Taxonomy" id="38151"/>
    <lineage>
        <taxon>Eukaryota</taxon>
        <taxon>Metazoa</taxon>
        <taxon>Ecdysozoa</taxon>
        <taxon>Arthropoda</taxon>
        <taxon>Hexapoda</taxon>
        <taxon>Insecta</taxon>
        <taxon>Pterygota</taxon>
        <taxon>Neoptera</taxon>
        <taxon>Paraneoptera</taxon>
        <taxon>Hemiptera</taxon>
        <taxon>Auchenorrhyncha</taxon>
        <taxon>Cercopoidea</taxon>
        <taxon>Clastopteridae</taxon>
        <taxon>Clastoptera</taxon>
    </lineage>
</organism>
<gene>
    <name evidence="2" type="ORF">g.4276</name>
</gene>
<evidence type="ECO:0000313" key="2">
    <source>
        <dbReference type="EMBL" id="JAS34408.1"/>
    </source>
</evidence>
<sequence>VKPENEISGSQAERRSVESDKNKQSLRSESNQPELKRTSLPSSTNLEQIPNSPTINNSTERASFKDSDLIEDMLVVKPENEISGSQAERRSVESDKNKQSLRSESNQPELKRTSLPSSTNLEQIPNSPTINNSTERASFKDSDLIEDMLVVKPENEI</sequence>
<dbReference type="EMBL" id="GEDC01002890">
    <property type="protein sequence ID" value="JAS34408.1"/>
    <property type="molecule type" value="Transcribed_RNA"/>
</dbReference>
<evidence type="ECO:0000256" key="1">
    <source>
        <dbReference type="SAM" id="MobiDB-lite"/>
    </source>
</evidence>
<accession>A0A1B6E8Z1</accession>
<feature type="non-terminal residue" evidence="2">
    <location>
        <position position="1"/>
    </location>
</feature>
<proteinExistence type="predicted"/>
<dbReference type="AlphaFoldDB" id="A0A1B6E8Z1"/>
<protein>
    <submittedName>
        <fullName evidence="2">Uncharacterized protein</fullName>
    </submittedName>
</protein>
<reference evidence="2" key="1">
    <citation type="submission" date="2015-12" db="EMBL/GenBank/DDBJ databases">
        <title>De novo transcriptome assembly of four potential Pierce s Disease insect vectors from Arizona vineyards.</title>
        <authorList>
            <person name="Tassone E.E."/>
        </authorList>
    </citation>
    <scope>NUCLEOTIDE SEQUENCE</scope>
</reference>
<feature type="compositionally biased region" description="Basic and acidic residues" evidence="1">
    <location>
        <begin position="12"/>
        <end position="23"/>
    </location>
</feature>
<feature type="non-terminal residue" evidence="2">
    <location>
        <position position="157"/>
    </location>
</feature>
<feature type="compositionally biased region" description="Polar residues" evidence="1">
    <location>
        <begin position="100"/>
        <end position="136"/>
    </location>
</feature>
<name>A0A1B6E8Z1_9HEMI</name>
<feature type="compositionally biased region" description="Polar residues" evidence="1">
    <location>
        <begin position="25"/>
        <end position="61"/>
    </location>
</feature>